<dbReference type="HOGENOM" id="CLU_1469555_0_0_1"/>
<organism evidence="1">
    <name type="scientific">Capitella teleta</name>
    <name type="common">Polychaete worm</name>
    <dbReference type="NCBI Taxonomy" id="283909"/>
    <lineage>
        <taxon>Eukaryota</taxon>
        <taxon>Metazoa</taxon>
        <taxon>Spiralia</taxon>
        <taxon>Lophotrochozoa</taxon>
        <taxon>Annelida</taxon>
        <taxon>Polychaeta</taxon>
        <taxon>Sedentaria</taxon>
        <taxon>Scolecida</taxon>
        <taxon>Capitellidae</taxon>
        <taxon>Capitella</taxon>
    </lineage>
</organism>
<dbReference type="Proteomes" id="UP000014760">
    <property type="component" value="Unassembled WGS sequence"/>
</dbReference>
<sequence length="184" mass="20903">MMSGSLSGAWISKELFSGLFLVHLESEESPPREYHALRPNFIRHINGMNWMQCSFPGTNYVIRKTRIKRTSKWSTIGHVRIPIGIGARSNQTDIRSKELENQEDLVLMRTGIPCDDDMLQVCCHTVAEHNLTIPSSCQKVLAHQWLQACVTHALQGVPNGCHRSMENMLLNCNNAIAHIRVHYK</sequence>
<dbReference type="EMBL" id="KB292345">
    <property type="protein sequence ID" value="ELU17749.1"/>
    <property type="molecule type" value="Genomic_DNA"/>
</dbReference>
<protein>
    <submittedName>
        <fullName evidence="1 2">Uncharacterized protein</fullName>
    </submittedName>
</protein>
<dbReference type="EMBL" id="AMQN01016725">
    <property type="status" value="NOT_ANNOTATED_CDS"/>
    <property type="molecule type" value="Genomic_DNA"/>
</dbReference>
<reference evidence="1 3" key="2">
    <citation type="journal article" date="2013" name="Nature">
        <title>Insights into bilaterian evolution from three spiralian genomes.</title>
        <authorList>
            <person name="Simakov O."/>
            <person name="Marletaz F."/>
            <person name="Cho S.J."/>
            <person name="Edsinger-Gonzales E."/>
            <person name="Havlak P."/>
            <person name="Hellsten U."/>
            <person name="Kuo D.H."/>
            <person name="Larsson T."/>
            <person name="Lv J."/>
            <person name="Arendt D."/>
            <person name="Savage R."/>
            <person name="Osoegawa K."/>
            <person name="de Jong P."/>
            <person name="Grimwood J."/>
            <person name="Chapman J.A."/>
            <person name="Shapiro H."/>
            <person name="Aerts A."/>
            <person name="Otillar R.P."/>
            <person name="Terry A.Y."/>
            <person name="Boore J.L."/>
            <person name="Grigoriev I.V."/>
            <person name="Lindberg D.R."/>
            <person name="Seaver E.C."/>
            <person name="Weisblat D.A."/>
            <person name="Putnam N.H."/>
            <person name="Rokhsar D.S."/>
        </authorList>
    </citation>
    <scope>NUCLEOTIDE SEQUENCE</scope>
    <source>
        <strain evidence="1 3">I ESC-2004</strain>
    </source>
</reference>
<evidence type="ECO:0000313" key="1">
    <source>
        <dbReference type="EMBL" id="ELU17749.1"/>
    </source>
</evidence>
<evidence type="ECO:0000313" key="2">
    <source>
        <dbReference type="EnsemblMetazoa" id="CapteP209640"/>
    </source>
</evidence>
<name>R7VGM4_CAPTE</name>
<dbReference type="EnsemblMetazoa" id="CapteT209640">
    <property type="protein sequence ID" value="CapteP209640"/>
    <property type="gene ID" value="CapteG209640"/>
</dbReference>
<gene>
    <name evidence="1" type="ORF">CAPTEDRAFT_209640</name>
</gene>
<accession>R7VGM4</accession>
<reference evidence="2" key="3">
    <citation type="submission" date="2015-06" db="UniProtKB">
        <authorList>
            <consortium name="EnsemblMetazoa"/>
        </authorList>
    </citation>
    <scope>IDENTIFICATION</scope>
</reference>
<proteinExistence type="predicted"/>
<evidence type="ECO:0000313" key="3">
    <source>
        <dbReference type="Proteomes" id="UP000014760"/>
    </source>
</evidence>
<keyword evidence="3" id="KW-1185">Reference proteome</keyword>
<dbReference type="AlphaFoldDB" id="R7VGM4"/>
<reference evidence="3" key="1">
    <citation type="submission" date="2012-12" db="EMBL/GenBank/DDBJ databases">
        <authorList>
            <person name="Hellsten U."/>
            <person name="Grimwood J."/>
            <person name="Chapman J.A."/>
            <person name="Shapiro H."/>
            <person name="Aerts A."/>
            <person name="Otillar R.P."/>
            <person name="Terry A.Y."/>
            <person name="Boore J.L."/>
            <person name="Simakov O."/>
            <person name="Marletaz F."/>
            <person name="Cho S.-J."/>
            <person name="Edsinger-Gonzales E."/>
            <person name="Havlak P."/>
            <person name="Kuo D.-H."/>
            <person name="Larsson T."/>
            <person name="Lv J."/>
            <person name="Arendt D."/>
            <person name="Savage R."/>
            <person name="Osoegawa K."/>
            <person name="de Jong P."/>
            <person name="Lindberg D.R."/>
            <person name="Seaver E.C."/>
            <person name="Weisblat D.A."/>
            <person name="Putnam N.H."/>
            <person name="Grigoriev I.V."/>
            <person name="Rokhsar D.S."/>
        </authorList>
    </citation>
    <scope>NUCLEOTIDE SEQUENCE</scope>
    <source>
        <strain evidence="3">I ESC-2004</strain>
    </source>
</reference>